<keyword evidence="3" id="KW-1185">Reference proteome</keyword>
<feature type="region of interest" description="Disordered" evidence="1">
    <location>
        <begin position="478"/>
        <end position="500"/>
    </location>
</feature>
<reference evidence="2 3" key="1">
    <citation type="journal article" date="2024" name="Commun. Biol.">
        <title>Comparative genomic analysis of thermophilic fungi reveals convergent evolutionary adaptations and gene losses.</title>
        <authorList>
            <person name="Steindorff A.S."/>
            <person name="Aguilar-Pontes M.V."/>
            <person name="Robinson A.J."/>
            <person name="Andreopoulos B."/>
            <person name="LaButti K."/>
            <person name="Kuo A."/>
            <person name="Mondo S."/>
            <person name="Riley R."/>
            <person name="Otillar R."/>
            <person name="Haridas S."/>
            <person name="Lipzen A."/>
            <person name="Grimwood J."/>
            <person name="Schmutz J."/>
            <person name="Clum A."/>
            <person name="Reid I.D."/>
            <person name="Moisan M.C."/>
            <person name="Butler G."/>
            <person name="Nguyen T.T.M."/>
            <person name="Dewar K."/>
            <person name="Conant G."/>
            <person name="Drula E."/>
            <person name="Henrissat B."/>
            <person name="Hansel C."/>
            <person name="Singer S."/>
            <person name="Hutchinson M.I."/>
            <person name="de Vries R.P."/>
            <person name="Natvig D.O."/>
            <person name="Powell A.J."/>
            <person name="Tsang A."/>
            <person name="Grigoriev I.V."/>
        </authorList>
    </citation>
    <scope>NUCLEOTIDE SEQUENCE [LARGE SCALE GENOMIC DNA]</scope>
    <source>
        <strain evidence="2 3">ATCC 24622</strain>
    </source>
</reference>
<comment type="caution">
    <text evidence="2">The sequence shown here is derived from an EMBL/GenBank/DDBJ whole genome shotgun (WGS) entry which is preliminary data.</text>
</comment>
<feature type="region of interest" description="Disordered" evidence="1">
    <location>
        <begin position="148"/>
        <end position="174"/>
    </location>
</feature>
<evidence type="ECO:0000313" key="2">
    <source>
        <dbReference type="EMBL" id="KAL1869079.1"/>
    </source>
</evidence>
<proteinExistence type="predicted"/>
<dbReference type="Proteomes" id="UP001586593">
    <property type="component" value="Unassembled WGS sequence"/>
</dbReference>
<feature type="region of interest" description="Disordered" evidence="1">
    <location>
        <begin position="19"/>
        <end position="47"/>
    </location>
</feature>
<organism evidence="2 3">
    <name type="scientific">Phialemonium thermophilum</name>
    <dbReference type="NCBI Taxonomy" id="223376"/>
    <lineage>
        <taxon>Eukaryota</taxon>
        <taxon>Fungi</taxon>
        <taxon>Dikarya</taxon>
        <taxon>Ascomycota</taxon>
        <taxon>Pezizomycotina</taxon>
        <taxon>Sordariomycetes</taxon>
        <taxon>Sordariomycetidae</taxon>
        <taxon>Cephalothecales</taxon>
        <taxon>Cephalothecaceae</taxon>
        <taxon>Phialemonium</taxon>
    </lineage>
</organism>
<evidence type="ECO:0000256" key="1">
    <source>
        <dbReference type="SAM" id="MobiDB-lite"/>
    </source>
</evidence>
<name>A0ABR3WZG7_9PEZI</name>
<evidence type="ECO:0000313" key="3">
    <source>
        <dbReference type="Proteomes" id="UP001586593"/>
    </source>
</evidence>
<sequence length="526" mass="58429">MNRLSNPWCRRAVPNPTLPSGHCRFASTHSGRDVSDKKRHRPRNQRQLQAKREPRLLNLPRVVIDLDAIDSPYVRPFVEADEQEQTQQWSQSSTRLSAVSARMKTFQGKFGHHYRRWRASTGPMNPHRISGRDILAVAFLGAPYVGRRQSGDAETPDSHFGRWESPSPMSEVLQTNGIPESILRDDIKSLRFMLAWQRQHPAPSLTEAGEVTPIPRNLGAFLRRQSFPQLRRSLVQLLSSPGGRNVVLNHGDEIASALGQSAAKSPKRRGVDDNVEMLCFLNNFSIGLESHGAKLPPSLREYGLRIASGLLSLPAILNYLRGGGPKDRPGNDHKLSPSALLTALQAILDHLETNHGGTVHSGDPNRFWLFNVLTGAGAAGPSFRSLISDSPALRGAYDTYIYLLGQLGAFRSLWHEWHRSTEFKAPGERDEVVFAKAVSRGLQALKSCPQVPELLAHATGYYPQDLRLDQELVALVDLPGPDNTERDDSPSLGLESLPPPPECTSLSRDFFAEPEIKRALAILKWN</sequence>
<accession>A0ABR3WZG7</accession>
<gene>
    <name evidence="2" type="ORF">VTK73DRAFT_3387</name>
</gene>
<protein>
    <submittedName>
        <fullName evidence="2">Uncharacterized protein</fullName>
    </submittedName>
</protein>
<dbReference type="EMBL" id="JAZHXJ010000203">
    <property type="protein sequence ID" value="KAL1869079.1"/>
    <property type="molecule type" value="Genomic_DNA"/>
</dbReference>